<dbReference type="AlphaFoldDB" id="A0A5C3Q6Q9"/>
<dbReference type="EMBL" id="ML178847">
    <property type="protein sequence ID" value="TFK97481.1"/>
    <property type="molecule type" value="Genomic_DNA"/>
</dbReference>
<reference evidence="1 2" key="1">
    <citation type="journal article" date="2019" name="Nat. Ecol. Evol.">
        <title>Megaphylogeny resolves global patterns of mushroom evolution.</title>
        <authorList>
            <person name="Varga T."/>
            <person name="Krizsan K."/>
            <person name="Foldi C."/>
            <person name="Dima B."/>
            <person name="Sanchez-Garcia M."/>
            <person name="Sanchez-Ramirez S."/>
            <person name="Szollosi G.J."/>
            <person name="Szarkandi J.G."/>
            <person name="Papp V."/>
            <person name="Albert L."/>
            <person name="Andreopoulos W."/>
            <person name="Angelini C."/>
            <person name="Antonin V."/>
            <person name="Barry K.W."/>
            <person name="Bougher N.L."/>
            <person name="Buchanan P."/>
            <person name="Buyck B."/>
            <person name="Bense V."/>
            <person name="Catcheside P."/>
            <person name="Chovatia M."/>
            <person name="Cooper J."/>
            <person name="Damon W."/>
            <person name="Desjardin D."/>
            <person name="Finy P."/>
            <person name="Geml J."/>
            <person name="Haridas S."/>
            <person name="Hughes K."/>
            <person name="Justo A."/>
            <person name="Karasinski D."/>
            <person name="Kautmanova I."/>
            <person name="Kiss B."/>
            <person name="Kocsube S."/>
            <person name="Kotiranta H."/>
            <person name="LaButti K.M."/>
            <person name="Lechner B.E."/>
            <person name="Liimatainen K."/>
            <person name="Lipzen A."/>
            <person name="Lukacs Z."/>
            <person name="Mihaltcheva S."/>
            <person name="Morgado L.N."/>
            <person name="Niskanen T."/>
            <person name="Noordeloos M.E."/>
            <person name="Ohm R.A."/>
            <person name="Ortiz-Santana B."/>
            <person name="Ovrebo C."/>
            <person name="Racz N."/>
            <person name="Riley R."/>
            <person name="Savchenko A."/>
            <person name="Shiryaev A."/>
            <person name="Soop K."/>
            <person name="Spirin V."/>
            <person name="Szebenyi C."/>
            <person name="Tomsovsky M."/>
            <person name="Tulloss R.E."/>
            <person name="Uehling J."/>
            <person name="Grigoriev I.V."/>
            <person name="Vagvolgyi C."/>
            <person name="Papp T."/>
            <person name="Martin F.M."/>
            <person name="Miettinen O."/>
            <person name="Hibbett D.S."/>
            <person name="Nagy L.G."/>
        </authorList>
    </citation>
    <scope>NUCLEOTIDE SEQUENCE [LARGE SCALE GENOMIC DNA]</scope>
    <source>
        <strain evidence="1 2">CBS 309.79</strain>
    </source>
</reference>
<evidence type="ECO:0000313" key="2">
    <source>
        <dbReference type="Proteomes" id="UP000305067"/>
    </source>
</evidence>
<protein>
    <submittedName>
        <fullName evidence="1">Uncharacterized protein</fullName>
    </submittedName>
</protein>
<proteinExistence type="predicted"/>
<evidence type="ECO:0000313" key="1">
    <source>
        <dbReference type="EMBL" id="TFK97481.1"/>
    </source>
</evidence>
<organism evidence="1 2">
    <name type="scientific">Pterulicium gracile</name>
    <dbReference type="NCBI Taxonomy" id="1884261"/>
    <lineage>
        <taxon>Eukaryota</taxon>
        <taxon>Fungi</taxon>
        <taxon>Dikarya</taxon>
        <taxon>Basidiomycota</taxon>
        <taxon>Agaricomycotina</taxon>
        <taxon>Agaricomycetes</taxon>
        <taxon>Agaricomycetidae</taxon>
        <taxon>Agaricales</taxon>
        <taxon>Pleurotineae</taxon>
        <taxon>Pterulaceae</taxon>
        <taxon>Pterulicium</taxon>
    </lineage>
</organism>
<gene>
    <name evidence="1" type="ORF">BDV98DRAFT_574542</name>
</gene>
<name>A0A5C3Q6Q9_9AGAR</name>
<keyword evidence="2" id="KW-1185">Reference proteome</keyword>
<sequence length="94" mass="10830">MGSGVRCYPMPLPRSSGIARSQYFRPDGGECRLYDYTDWEEYCEQTVRSPRLVMPRVQHLGLILRGIDSASFYRHLIFANLNSLHLSGTTHFHP</sequence>
<accession>A0A5C3Q6Q9</accession>
<dbReference type="Proteomes" id="UP000305067">
    <property type="component" value="Unassembled WGS sequence"/>
</dbReference>